<evidence type="ECO:0000313" key="2">
    <source>
        <dbReference type="Proteomes" id="UP001070352"/>
    </source>
</evidence>
<sequence>MSEMSFVDIQKSRVNLLTETLDKKVEGLVQDLVRVREYIADGTLDRINSSGEIQGRGQQVDLLCNQIRTILSTVEEFEAYQAIYRKELIKTEG</sequence>
<organism evidence="1 2">
    <name type="scientific">Bacillus spizizenii</name>
    <name type="common">Bacillus subtilis subsp. spizizenii</name>
    <dbReference type="NCBI Taxonomy" id="96241"/>
    <lineage>
        <taxon>Bacteria</taxon>
        <taxon>Bacillati</taxon>
        <taxon>Bacillota</taxon>
        <taxon>Bacilli</taxon>
        <taxon>Bacillales</taxon>
        <taxon>Bacillaceae</taxon>
        <taxon>Bacillus</taxon>
    </lineage>
</organism>
<comment type="caution">
    <text evidence="1">The sequence shown here is derived from an EMBL/GenBank/DDBJ whole genome shotgun (WGS) entry which is preliminary data.</text>
</comment>
<evidence type="ECO:0000313" key="1">
    <source>
        <dbReference type="EMBL" id="MCY8119577.1"/>
    </source>
</evidence>
<reference evidence="1" key="1">
    <citation type="submission" date="2022-02" db="EMBL/GenBank/DDBJ databases">
        <title>Crop Bioprotection Bacillus Genome Sequencing.</title>
        <authorList>
            <person name="Dunlap C."/>
        </authorList>
    </citation>
    <scope>NUCLEOTIDE SEQUENCE</scope>
    <source>
        <strain evidence="1">M18B4</strain>
    </source>
</reference>
<dbReference type="Proteomes" id="UP001070352">
    <property type="component" value="Unassembled WGS sequence"/>
</dbReference>
<accession>A0A9Q4DPL6</accession>
<dbReference type="AlphaFoldDB" id="A0A9Q4DPL6"/>
<dbReference type="EMBL" id="JALANJ010000003">
    <property type="protein sequence ID" value="MCY8119577.1"/>
    <property type="molecule type" value="Genomic_DNA"/>
</dbReference>
<protein>
    <submittedName>
        <fullName evidence="1">Uncharacterized protein</fullName>
    </submittedName>
</protein>
<name>A0A9Q4DPL6_BACSC</name>
<proteinExistence type="predicted"/>
<gene>
    <name evidence="1" type="ORF">MOC45_02985</name>
</gene>